<protein>
    <submittedName>
        <fullName evidence="2">Unannotated protein</fullName>
    </submittedName>
</protein>
<proteinExistence type="predicted"/>
<name>A0A6J6CFW3_9ZZZZ</name>
<dbReference type="Gene3D" id="3.40.630.30">
    <property type="match status" value="1"/>
</dbReference>
<dbReference type="InterPro" id="IPR016181">
    <property type="entry name" value="Acyl_CoA_acyltransferase"/>
</dbReference>
<feature type="domain" description="N-acetyltransferase" evidence="1">
    <location>
        <begin position="18"/>
        <end position="104"/>
    </location>
</feature>
<gene>
    <name evidence="2" type="ORF">UFOPK1493_00905</name>
</gene>
<dbReference type="AlphaFoldDB" id="A0A6J6CFW3"/>
<dbReference type="PANTHER" id="PTHR31435:SF10">
    <property type="entry name" value="BSR4717 PROTEIN"/>
    <property type="match status" value="1"/>
</dbReference>
<dbReference type="InterPro" id="IPR031165">
    <property type="entry name" value="GNAT_YJDJ"/>
</dbReference>
<dbReference type="Pfam" id="PF14542">
    <property type="entry name" value="Acetyltransf_CG"/>
    <property type="match status" value="1"/>
</dbReference>
<reference evidence="2" key="1">
    <citation type="submission" date="2020-05" db="EMBL/GenBank/DDBJ databases">
        <authorList>
            <person name="Chiriac C."/>
            <person name="Salcher M."/>
            <person name="Ghai R."/>
            <person name="Kavagutti S V."/>
        </authorList>
    </citation>
    <scope>NUCLEOTIDE SEQUENCE</scope>
</reference>
<evidence type="ECO:0000259" key="1">
    <source>
        <dbReference type="PROSITE" id="PS51729"/>
    </source>
</evidence>
<dbReference type="SUPFAM" id="SSF55729">
    <property type="entry name" value="Acyl-CoA N-acyltransferases (Nat)"/>
    <property type="match status" value="1"/>
</dbReference>
<dbReference type="PROSITE" id="PS51729">
    <property type="entry name" value="GNAT_YJDJ"/>
    <property type="match status" value="1"/>
</dbReference>
<dbReference type="InterPro" id="IPR045057">
    <property type="entry name" value="Gcn5-rel_NAT"/>
</dbReference>
<dbReference type="CDD" id="cd04301">
    <property type="entry name" value="NAT_SF"/>
    <property type="match status" value="1"/>
</dbReference>
<accession>A0A6J6CFW3</accession>
<evidence type="ECO:0000313" key="2">
    <source>
        <dbReference type="EMBL" id="CAB4549049.1"/>
    </source>
</evidence>
<dbReference type="EMBL" id="CAEZSR010000022">
    <property type="protein sequence ID" value="CAB4549049.1"/>
    <property type="molecule type" value="Genomic_DNA"/>
</dbReference>
<sequence length="105" mass="11161">MSGRPGDTSASGGTPVVIDNVEASRFEILVDGTVVGIADYVDRGASVELPHTVIDPSMRGRGLAAVLVEHALEAVRASGRTVIPTCWYVAQFLDERPDLADLRAR</sequence>
<dbReference type="PANTHER" id="PTHR31435">
    <property type="entry name" value="PROTEIN NATD1"/>
    <property type="match status" value="1"/>
</dbReference>
<organism evidence="2">
    <name type="scientific">freshwater metagenome</name>
    <dbReference type="NCBI Taxonomy" id="449393"/>
    <lineage>
        <taxon>unclassified sequences</taxon>
        <taxon>metagenomes</taxon>
        <taxon>ecological metagenomes</taxon>
    </lineage>
</organism>